<feature type="region of interest" description="Disordered" evidence="1">
    <location>
        <begin position="39"/>
        <end position="58"/>
    </location>
</feature>
<dbReference type="EnsemblMetazoa" id="CLYHEMT011024.1">
    <property type="protein sequence ID" value="CLYHEMP011024.1"/>
    <property type="gene ID" value="CLYHEMG011024"/>
</dbReference>
<accession>A0A7M5UJ79</accession>
<protein>
    <submittedName>
        <fullName evidence="2">Uncharacterized protein</fullName>
    </submittedName>
</protein>
<evidence type="ECO:0000313" key="3">
    <source>
        <dbReference type="Proteomes" id="UP000594262"/>
    </source>
</evidence>
<keyword evidence="3" id="KW-1185">Reference proteome</keyword>
<dbReference type="Proteomes" id="UP000594262">
    <property type="component" value="Unplaced"/>
</dbReference>
<sequence length="107" mass="11938">VHPNLESQNCSYFTKPLELAFFVTVNADLTTFLQKNRDSLQQDATNQQKRSIKESMLQPANSWTSQILRINPAKEETKLDRAKVFKRATTPFHFGSGSGSGSGSGNF</sequence>
<evidence type="ECO:0000256" key="1">
    <source>
        <dbReference type="SAM" id="MobiDB-lite"/>
    </source>
</evidence>
<name>A0A7M5UJ79_9CNID</name>
<evidence type="ECO:0000313" key="2">
    <source>
        <dbReference type="EnsemblMetazoa" id="CLYHEMP011024.1"/>
    </source>
</evidence>
<dbReference type="AlphaFoldDB" id="A0A7M5UJ79"/>
<reference evidence="2" key="1">
    <citation type="submission" date="2021-01" db="UniProtKB">
        <authorList>
            <consortium name="EnsemblMetazoa"/>
        </authorList>
    </citation>
    <scope>IDENTIFICATION</scope>
</reference>
<proteinExistence type="predicted"/>
<organism evidence="2 3">
    <name type="scientific">Clytia hemisphaerica</name>
    <dbReference type="NCBI Taxonomy" id="252671"/>
    <lineage>
        <taxon>Eukaryota</taxon>
        <taxon>Metazoa</taxon>
        <taxon>Cnidaria</taxon>
        <taxon>Hydrozoa</taxon>
        <taxon>Hydroidolina</taxon>
        <taxon>Leptothecata</taxon>
        <taxon>Obeliida</taxon>
        <taxon>Clytiidae</taxon>
        <taxon>Clytia</taxon>
    </lineage>
</organism>